<dbReference type="Pfam" id="PF12719">
    <property type="entry name" value="Cnd3"/>
    <property type="match status" value="1"/>
</dbReference>
<evidence type="ECO:0000313" key="11">
    <source>
        <dbReference type="Proteomes" id="UP000245591"/>
    </source>
</evidence>
<dbReference type="GO" id="GO:0051301">
    <property type="term" value="P:cell division"/>
    <property type="evidence" value="ECO:0007669"/>
    <property type="project" value="UniProtKB-KW"/>
</dbReference>
<keyword evidence="5" id="KW-0498">Mitosis</keyword>
<feature type="domain" description="Nuclear condensin complex subunit 3 C-terminal" evidence="9">
    <location>
        <begin position="527"/>
        <end position="822"/>
    </location>
</feature>
<evidence type="ECO:0000313" key="10">
    <source>
        <dbReference type="EMBL" id="PWA02507.1"/>
    </source>
</evidence>
<name>A0A2U1JBN7_SMIAN</name>
<comment type="similarity">
    <text evidence="2">Belongs to the CND3 (condensin subunit 3) family.</text>
</comment>
<keyword evidence="4" id="KW-0132">Cell division</keyword>
<accession>A0A2U1JBN7</accession>
<dbReference type="EMBL" id="MBFU01000073">
    <property type="protein sequence ID" value="PWA02507.1"/>
    <property type="molecule type" value="Genomic_DNA"/>
</dbReference>
<feature type="region of interest" description="Disordered" evidence="8">
    <location>
        <begin position="135"/>
        <end position="155"/>
    </location>
</feature>
<dbReference type="GO" id="GO:0007076">
    <property type="term" value="P:mitotic chromosome condensation"/>
    <property type="evidence" value="ECO:0007669"/>
    <property type="project" value="InterPro"/>
</dbReference>
<keyword evidence="6" id="KW-0226">DNA condensation</keyword>
<keyword evidence="7" id="KW-0131">Cell cycle</keyword>
<gene>
    <name evidence="10" type="ORF">BB558_001408</name>
</gene>
<protein>
    <recommendedName>
        <fullName evidence="9">Nuclear condensin complex subunit 3 C-terminal domain-containing protein</fullName>
    </recommendedName>
</protein>
<evidence type="ECO:0000256" key="2">
    <source>
        <dbReference type="ARBA" id="ARBA00006533"/>
    </source>
</evidence>
<comment type="subcellular location">
    <subcellularLocation>
        <location evidence="1">Chromosome</location>
    </subcellularLocation>
</comment>
<evidence type="ECO:0000256" key="4">
    <source>
        <dbReference type="ARBA" id="ARBA00022618"/>
    </source>
</evidence>
<organism evidence="10 11">
    <name type="scientific">Smittium angustum</name>
    <dbReference type="NCBI Taxonomy" id="133377"/>
    <lineage>
        <taxon>Eukaryota</taxon>
        <taxon>Fungi</taxon>
        <taxon>Fungi incertae sedis</taxon>
        <taxon>Zoopagomycota</taxon>
        <taxon>Kickxellomycotina</taxon>
        <taxon>Harpellomycetes</taxon>
        <taxon>Harpellales</taxon>
        <taxon>Legeriomycetaceae</taxon>
        <taxon>Smittium</taxon>
    </lineage>
</organism>
<reference evidence="10 11" key="1">
    <citation type="journal article" date="2018" name="MBio">
        <title>Comparative Genomics Reveals the Core Gene Toolbox for the Fungus-Insect Symbiosis.</title>
        <authorList>
            <person name="Wang Y."/>
            <person name="Stata M."/>
            <person name="Wang W."/>
            <person name="Stajich J.E."/>
            <person name="White M.M."/>
            <person name="Moncalvo J.M."/>
        </authorList>
    </citation>
    <scope>NUCLEOTIDE SEQUENCE [LARGE SCALE GENOMIC DNA]</scope>
    <source>
        <strain evidence="10 11">AUS-126-30</strain>
    </source>
</reference>
<evidence type="ECO:0000256" key="6">
    <source>
        <dbReference type="ARBA" id="ARBA00023067"/>
    </source>
</evidence>
<sequence>MINGKKGNSVNIQNFYLFLGFPYLFLTAELQSSDLFTKRIFSAAQTSTAVHQRLAIELRKLQEGDRTDEGVGELEESETVFIKEFISKLNLALAVKKKEPSVERIVKFVVSFVHYSYNKETKIIEAQKKGKDKKDADDMFDVEPSNENNQSDDNDTVASRFTEALILHLLLGFLAKEKMVRLRCCQLVSMLVVLLKEIDEDLYDELIVCLEKRLFDKEAGVRANAAVALSRLLIGSQGESSKTVSKLLNLLKTEPNAEVRRAIILGLEINPITTPHLLGRARDEDTTNRRVLFEKVLPKLDYRILSIEKREELLSAGIRDRDPVVQQACIQMIASCWLKDAEYNLVSLFEGLDVVDSLVADDTIKALLNNFSEIAENIESSMNEEDLESRLPETLEVVKVLRNHLEKRTSSTENEDFTGDEDSDNIDAEVDYIILQLLMVAKMLDFFDELGRREMLTLMRKLLSIPDISENHIGHIMDIVRKLSLDEADFTQIVVEVISSVQQNGEEAQLLVSIEEKKAVSLLTQLKTLHIVKALLQRCYETLSEHSPVYALTQEYVSPALTQNEPALLKCAVDCLALCSLLDKKMASGNAGLLVAVCQQGSDEFRLNGLSALFDLTFIFGIDEISTNLEKDELASVFMGALENENPEIQAMAAEGLAKLLYGGRIPNAPLVLHNLAVLYLHIVSFENQKLRQCLSYFFPAYCYSSVSNQKEFSKAIVPIIVEYTTSFFLEWKGKVDVIFQTPGQVIQLLLSWADPRISFELTKNIHMRISMDKDELESYYGIGIDALSVANGYCDSIDENSNLGAIGAVLKSLIQLVGKLNFEALGDEDSLDRASTKVEIVYKKLLMHVIQLKQNVVHNFSSDLVLCRSVERLEISLLKALKLNKPGIDLKKVFEEFTKSQEVFLNTRVDEGIQITNTSALPENVGSDDLGEVDFDELDDFGSVLDDENSNQNIMDTDFLDESGITEPIDYASEQSAKLQSIADNISIANGKQTKKSRKSRKSIGLSGNKILPTGPIFRSDSDLDKVREQIDGILLED</sequence>
<keyword evidence="3" id="KW-0158">Chromosome</keyword>
<dbReference type="Gene3D" id="1.25.10.10">
    <property type="entry name" value="Leucine-rich Repeat Variant"/>
    <property type="match status" value="2"/>
</dbReference>
<evidence type="ECO:0000256" key="8">
    <source>
        <dbReference type="SAM" id="MobiDB-lite"/>
    </source>
</evidence>
<evidence type="ECO:0000256" key="1">
    <source>
        <dbReference type="ARBA" id="ARBA00004286"/>
    </source>
</evidence>
<proteinExistence type="inferred from homology"/>
<dbReference type="PANTHER" id="PTHR14418:SF5">
    <property type="entry name" value="CONDENSIN COMPLEX SUBUNIT 3"/>
    <property type="match status" value="1"/>
</dbReference>
<dbReference type="PANTHER" id="PTHR14418">
    <property type="entry name" value="CONDENSIN COMPLEX SUBUNIT 3-RELATED"/>
    <property type="match status" value="1"/>
</dbReference>
<evidence type="ECO:0000256" key="7">
    <source>
        <dbReference type="ARBA" id="ARBA00023306"/>
    </source>
</evidence>
<dbReference type="InterPro" id="IPR027165">
    <property type="entry name" value="CND3"/>
</dbReference>
<evidence type="ECO:0000259" key="9">
    <source>
        <dbReference type="Pfam" id="PF12719"/>
    </source>
</evidence>
<dbReference type="Proteomes" id="UP000245591">
    <property type="component" value="Unassembled WGS sequence"/>
</dbReference>
<dbReference type="GO" id="GO:0000796">
    <property type="term" value="C:condensin complex"/>
    <property type="evidence" value="ECO:0007669"/>
    <property type="project" value="InterPro"/>
</dbReference>
<dbReference type="InterPro" id="IPR025977">
    <property type="entry name" value="Cnd3_C"/>
</dbReference>
<dbReference type="GO" id="GO:0000793">
    <property type="term" value="C:condensed chromosome"/>
    <property type="evidence" value="ECO:0007669"/>
    <property type="project" value="TreeGrafter"/>
</dbReference>
<evidence type="ECO:0000256" key="5">
    <source>
        <dbReference type="ARBA" id="ARBA00022776"/>
    </source>
</evidence>
<dbReference type="SUPFAM" id="SSF48371">
    <property type="entry name" value="ARM repeat"/>
    <property type="match status" value="1"/>
</dbReference>
<keyword evidence="11" id="KW-1185">Reference proteome</keyword>
<dbReference type="AlphaFoldDB" id="A0A2U1JBN7"/>
<dbReference type="InterPro" id="IPR011989">
    <property type="entry name" value="ARM-like"/>
</dbReference>
<comment type="caution">
    <text evidence="10">The sequence shown here is derived from an EMBL/GenBank/DDBJ whole genome shotgun (WGS) entry which is preliminary data.</text>
</comment>
<dbReference type="InterPro" id="IPR016024">
    <property type="entry name" value="ARM-type_fold"/>
</dbReference>
<evidence type="ECO:0000256" key="3">
    <source>
        <dbReference type="ARBA" id="ARBA00022454"/>
    </source>
</evidence>